<feature type="transmembrane region" description="Helical" evidence="1">
    <location>
        <begin position="76"/>
        <end position="97"/>
    </location>
</feature>
<reference evidence="2 3" key="1">
    <citation type="submission" date="2016-07" db="EMBL/GenBank/DDBJ databases">
        <title>Pervasive Adenine N6-methylation of Active Genes in Fungi.</title>
        <authorList>
            <consortium name="DOE Joint Genome Institute"/>
            <person name="Mondo S.J."/>
            <person name="Dannebaum R.O."/>
            <person name="Kuo R.C."/>
            <person name="Labutti K."/>
            <person name="Haridas S."/>
            <person name="Kuo A."/>
            <person name="Salamov A."/>
            <person name="Ahrendt S.R."/>
            <person name="Lipzen A."/>
            <person name="Sullivan W."/>
            <person name="Andreopoulos W.B."/>
            <person name="Clum A."/>
            <person name="Lindquist E."/>
            <person name="Daum C."/>
            <person name="Ramamoorthy G.K."/>
            <person name="Gryganskyi A."/>
            <person name="Culley D."/>
            <person name="Magnuson J.K."/>
            <person name="James T.Y."/>
            <person name="O'Malley M.A."/>
            <person name="Stajich J.E."/>
            <person name="Spatafora J.W."/>
            <person name="Visel A."/>
            <person name="Grigoriev I.V."/>
        </authorList>
    </citation>
    <scope>NUCLEOTIDE SEQUENCE [LARGE SCALE GENOMIC DNA]</scope>
    <source>
        <strain evidence="2 3">JEL800</strain>
    </source>
</reference>
<dbReference type="EMBL" id="MCGO01000019">
    <property type="protein sequence ID" value="ORY45646.1"/>
    <property type="molecule type" value="Genomic_DNA"/>
</dbReference>
<evidence type="ECO:0008006" key="4">
    <source>
        <dbReference type="Google" id="ProtNLM"/>
    </source>
</evidence>
<comment type="caution">
    <text evidence="2">The sequence shown here is derived from an EMBL/GenBank/DDBJ whole genome shotgun (WGS) entry which is preliminary data.</text>
</comment>
<feature type="transmembrane region" description="Helical" evidence="1">
    <location>
        <begin position="286"/>
        <end position="306"/>
    </location>
</feature>
<dbReference type="NCBIfam" id="TIGR03753">
    <property type="entry name" value="blh_monoox"/>
    <property type="match status" value="1"/>
</dbReference>
<keyword evidence="1" id="KW-0812">Transmembrane</keyword>
<gene>
    <name evidence="2" type="ORF">BCR33DRAFT_716293</name>
</gene>
<feature type="transmembrane region" description="Helical" evidence="1">
    <location>
        <begin position="48"/>
        <end position="64"/>
    </location>
</feature>
<keyword evidence="3" id="KW-1185">Reference proteome</keyword>
<keyword evidence="1" id="KW-1133">Transmembrane helix</keyword>
<dbReference type="InterPro" id="IPR022270">
    <property type="entry name" value="Blh_diox"/>
</dbReference>
<accession>A0A1Y2CFE3</accession>
<feature type="transmembrane region" description="Helical" evidence="1">
    <location>
        <begin position="189"/>
        <end position="209"/>
    </location>
</feature>
<evidence type="ECO:0000256" key="1">
    <source>
        <dbReference type="SAM" id="Phobius"/>
    </source>
</evidence>
<dbReference type="Proteomes" id="UP000193642">
    <property type="component" value="Unassembled WGS sequence"/>
</dbReference>
<feature type="transmembrane region" description="Helical" evidence="1">
    <location>
        <begin position="144"/>
        <end position="169"/>
    </location>
</feature>
<evidence type="ECO:0000313" key="2">
    <source>
        <dbReference type="EMBL" id="ORY45646.1"/>
    </source>
</evidence>
<evidence type="ECO:0000313" key="3">
    <source>
        <dbReference type="Proteomes" id="UP000193642"/>
    </source>
</evidence>
<organism evidence="2 3">
    <name type="scientific">Rhizoclosmatium globosum</name>
    <dbReference type="NCBI Taxonomy" id="329046"/>
    <lineage>
        <taxon>Eukaryota</taxon>
        <taxon>Fungi</taxon>
        <taxon>Fungi incertae sedis</taxon>
        <taxon>Chytridiomycota</taxon>
        <taxon>Chytridiomycota incertae sedis</taxon>
        <taxon>Chytridiomycetes</taxon>
        <taxon>Chytridiales</taxon>
        <taxon>Chytriomycetaceae</taxon>
        <taxon>Rhizoclosmatium</taxon>
    </lineage>
</organism>
<dbReference type="OrthoDB" id="2111956at2759"/>
<keyword evidence="1" id="KW-0472">Membrane</keyword>
<feature type="transmembrane region" description="Helical" evidence="1">
    <location>
        <begin position="353"/>
        <end position="375"/>
    </location>
</feature>
<protein>
    <recommendedName>
        <fullName evidence="4">Beta-carotene 15,15'-dioxygenase</fullName>
    </recommendedName>
</protein>
<feature type="transmembrane region" description="Helical" evidence="1">
    <location>
        <begin position="395"/>
        <end position="416"/>
    </location>
</feature>
<dbReference type="GO" id="GO:0016702">
    <property type="term" value="F:oxidoreductase activity, acting on single donors with incorporation of molecular oxygen, incorporation of two atoms of oxygen"/>
    <property type="evidence" value="ECO:0007669"/>
    <property type="project" value="InterPro"/>
</dbReference>
<sequence>MRSNTMTDALTGLPELPIKVSKPLSRREVKVNEYSTIHIPARDSLRKLSTGLTVIAILTFNTIPHSICQSYIEPPFILMCLIVFGLPHGAIDHILYYQVYKEARPMTALEVAGSMSPEATFFESFGNEKNSLSISRRLKIGLFYFNYFAIMTGWMIGWVEFPLVSFWAFLATSAYHFGEGDLNYLRHSILISPTIMYFSRGFFLVGSIASAKPEITLPIIASMTGLKDASSLIPQANALRISCVAQSIILIGLHILAYKNNFLGLSEKQALTNCRQWLQELGKTTLFVILFNAVNPLVAFAIYFAFWHSLGSIVDEILYLKSRCNDLFMKSKQLSHQRDSSEQNTIYVHDLFVFYRAAAPYTLLAVVGMALFFILDPTQAYDGSQETLWSKITEIKLWSIYLVSISVITGPHMWVMKLVAAYWFPRGHDYSHAEKYDIDPLGLESWAKDWIVGGGWWWGSRKIKQG</sequence>
<proteinExistence type="predicted"/>
<dbReference type="AlphaFoldDB" id="A0A1Y2CFE3"/>
<dbReference type="Pfam" id="PF15461">
    <property type="entry name" value="BCD"/>
    <property type="match status" value="1"/>
</dbReference>
<name>A0A1Y2CFE3_9FUNG</name>